<name>A0A9D5HCY3_9LILI</name>
<dbReference type="GO" id="GO:0005634">
    <property type="term" value="C:nucleus"/>
    <property type="evidence" value="ECO:0007669"/>
    <property type="project" value="UniProtKB-SubCell"/>
</dbReference>
<dbReference type="Proteomes" id="UP001085076">
    <property type="component" value="Miscellaneous, Linkage group lg05"/>
</dbReference>
<evidence type="ECO:0000313" key="5">
    <source>
        <dbReference type="EMBL" id="KAJ0971730.1"/>
    </source>
</evidence>
<dbReference type="InterPro" id="IPR045281">
    <property type="entry name" value="CONSTANS-like"/>
</dbReference>
<organism evidence="5 6">
    <name type="scientific">Dioscorea zingiberensis</name>
    <dbReference type="NCBI Taxonomy" id="325984"/>
    <lineage>
        <taxon>Eukaryota</taxon>
        <taxon>Viridiplantae</taxon>
        <taxon>Streptophyta</taxon>
        <taxon>Embryophyta</taxon>
        <taxon>Tracheophyta</taxon>
        <taxon>Spermatophyta</taxon>
        <taxon>Magnoliopsida</taxon>
        <taxon>Liliopsida</taxon>
        <taxon>Dioscoreales</taxon>
        <taxon>Dioscoreaceae</taxon>
        <taxon>Dioscorea</taxon>
    </lineage>
</organism>
<comment type="subcellular location">
    <subcellularLocation>
        <location evidence="1 3">Nucleus</location>
    </subcellularLocation>
</comment>
<dbReference type="PANTHER" id="PTHR31319">
    <property type="entry name" value="ZINC FINGER PROTEIN CONSTANS-LIKE 4"/>
    <property type="match status" value="1"/>
</dbReference>
<keyword evidence="2 3" id="KW-0539">Nucleus</keyword>
<sequence length="300" mass="33447">MQLGDWSNVQLPFKEMYTQAGLLLAFSHGISQELSPVHHHLLSLPEDQVLFPSNSPQLGSLVQSSAVLEYDLGGEGDLFKAPEPIIGEPVDALGPMTTAMSLISDVDVITAETIKVADMESIQIEHLDDVIYECKKEFLAKCVIEETFSEPVVQIDEDSEKEKTRMVAEGQMQRSVSSGCLTSMEWINGCCNTRPNFLSFEGLDFGAAFGMRRAFSEGDIQTLGNNYTASGCTGTIGLYERQLSTNDLKSKERREKLSRYRRKKSKRNFNRKIKYACRKALADNQPRVRGRFAKTDGAVN</sequence>
<evidence type="ECO:0000256" key="1">
    <source>
        <dbReference type="ARBA" id="ARBA00004123"/>
    </source>
</evidence>
<evidence type="ECO:0000259" key="4">
    <source>
        <dbReference type="PROSITE" id="PS51017"/>
    </source>
</evidence>
<evidence type="ECO:0000256" key="3">
    <source>
        <dbReference type="PROSITE-ProRule" id="PRU00357"/>
    </source>
</evidence>
<dbReference type="PROSITE" id="PS51017">
    <property type="entry name" value="CCT"/>
    <property type="match status" value="1"/>
</dbReference>
<dbReference type="Pfam" id="PF06203">
    <property type="entry name" value="CCT"/>
    <property type="match status" value="1"/>
</dbReference>
<dbReference type="AlphaFoldDB" id="A0A9D5HCY3"/>
<gene>
    <name evidence="5" type="ORF">J5N97_019689</name>
</gene>
<dbReference type="InterPro" id="IPR010402">
    <property type="entry name" value="CCT_domain"/>
</dbReference>
<feature type="domain" description="CCT" evidence="4">
    <location>
        <begin position="253"/>
        <end position="295"/>
    </location>
</feature>
<evidence type="ECO:0000256" key="2">
    <source>
        <dbReference type="ARBA" id="ARBA00023242"/>
    </source>
</evidence>
<keyword evidence="6" id="KW-1185">Reference proteome</keyword>
<comment type="caution">
    <text evidence="5">The sequence shown here is derived from an EMBL/GenBank/DDBJ whole genome shotgun (WGS) entry which is preliminary data.</text>
</comment>
<reference evidence="5" key="2">
    <citation type="journal article" date="2022" name="Hortic Res">
        <title>The genome of Dioscorea zingiberensis sheds light on the biosynthesis, origin and evolution of the medicinally important diosgenin saponins.</title>
        <authorList>
            <person name="Li Y."/>
            <person name="Tan C."/>
            <person name="Li Z."/>
            <person name="Guo J."/>
            <person name="Li S."/>
            <person name="Chen X."/>
            <person name="Wang C."/>
            <person name="Dai X."/>
            <person name="Yang H."/>
            <person name="Song W."/>
            <person name="Hou L."/>
            <person name="Xu J."/>
            <person name="Tong Z."/>
            <person name="Xu A."/>
            <person name="Yuan X."/>
            <person name="Wang W."/>
            <person name="Yang Q."/>
            <person name="Chen L."/>
            <person name="Sun Z."/>
            <person name="Wang K."/>
            <person name="Pan B."/>
            <person name="Chen J."/>
            <person name="Bao Y."/>
            <person name="Liu F."/>
            <person name="Qi X."/>
            <person name="Gang D.R."/>
            <person name="Wen J."/>
            <person name="Li J."/>
        </authorList>
    </citation>
    <scope>NUCLEOTIDE SEQUENCE</scope>
    <source>
        <strain evidence="5">Dzin_1.0</strain>
    </source>
</reference>
<accession>A0A9D5HCY3</accession>
<protein>
    <recommendedName>
        <fullName evidence="4">CCT domain-containing protein</fullName>
    </recommendedName>
</protein>
<dbReference type="PANTHER" id="PTHR31319:SF71">
    <property type="entry name" value="CCT MOTIF FAMILY PROTEIN"/>
    <property type="match status" value="1"/>
</dbReference>
<dbReference type="OrthoDB" id="153872at2759"/>
<evidence type="ECO:0000313" key="6">
    <source>
        <dbReference type="Proteomes" id="UP001085076"/>
    </source>
</evidence>
<dbReference type="GO" id="GO:0003700">
    <property type="term" value="F:DNA-binding transcription factor activity"/>
    <property type="evidence" value="ECO:0007669"/>
    <property type="project" value="TreeGrafter"/>
</dbReference>
<proteinExistence type="predicted"/>
<dbReference type="EMBL" id="JAGGNH010000005">
    <property type="protein sequence ID" value="KAJ0971730.1"/>
    <property type="molecule type" value="Genomic_DNA"/>
</dbReference>
<reference evidence="5" key="1">
    <citation type="submission" date="2021-03" db="EMBL/GenBank/DDBJ databases">
        <authorList>
            <person name="Li Z."/>
            <person name="Yang C."/>
        </authorList>
    </citation>
    <scope>NUCLEOTIDE SEQUENCE</scope>
    <source>
        <strain evidence="5">Dzin_1.0</strain>
        <tissue evidence="5">Leaf</tissue>
    </source>
</reference>
<dbReference type="GO" id="GO:0009909">
    <property type="term" value="P:regulation of flower development"/>
    <property type="evidence" value="ECO:0007669"/>
    <property type="project" value="InterPro"/>
</dbReference>